<dbReference type="AlphaFoldDB" id="A0A0A2MC92"/>
<keyword evidence="9" id="KW-0472">Membrane</keyword>
<dbReference type="EC" id="2.7.13.3" evidence="2"/>
<dbReference type="SUPFAM" id="SSF48452">
    <property type="entry name" value="TPR-like"/>
    <property type="match status" value="1"/>
</dbReference>
<comment type="catalytic activity">
    <reaction evidence="1">
        <text>ATP + protein L-histidine = ADP + protein N-phospho-L-histidine.</text>
        <dbReference type="EC" id="2.7.13.3"/>
    </reaction>
</comment>
<dbReference type="CDD" id="cd17546">
    <property type="entry name" value="REC_hyHK_CKI1_RcsC-like"/>
    <property type="match status" value="1"/>
</dbReference>
<evidence type="ECO:0000313" key="12">
    <source>
        <dbReference type="EMBL" id="KGO89899.1"/>
    </source>
</evidence>
<dbReference type="Pfam" id="PF00072">
    <property type="entry name" value="Response_reg"/>
    <property type="match status" value="1"/>
</dbReference>
<dbReference type="PRINTS" id="PR00344">
    <property type="entry name" value="BCTRLSENSOR"/>
</dbReference>
<keyword evidence="4" id="KW-0808">Transferase</keyword>
<sequence length="727" mass="84367">MISFWGYTQDSVRTDKEIAALIKQAGRHLMNLESEQSLMIAKRALAEALKAEDDLLIAKSYNVIALNFEEFSDYEKAIDFYNKGLAYAMKTDNDTIKDWLHNNLGNVYAFRKRDSKKAIEYYKKSLIYSNRIDTPIEKAYLDLNIASAYFSDEQYKAGYPYLKRAEKTVLESDEVEAKISMYSLLGSYYTYTKEYDKAEKSFKQSLYYCNQDKPELVETHAVEVYDDFATHYFKRGDYKNAYLYLDKYNTQKDKIYNDERTNTTKFAGLQIELDESKRQIDKIESENFKFQRSLKQSKVIVFLFIAILAILLLYVYTLFKSYKRRIKINSELKAANEALFVAKIQAEEASRLKEQFISTVTHELRTPLYGVVGITDLLTDEHKELKDSKYINSLRFSAKYLLSLVNDILQVYKIEEKKITLENSVFNLSDELNSIVESVQFLAVKNNNKLKLDLDPNIPEFLIGDKVRLSQIFMNLITNSLKFTDNGTVKVVAKQLRLEDAFSFIEFKVIDNGIGIKKENQQKVFEKFVQLERRADDYQGTGLGLPIVKQLVEIFGGTIEIESEENVGTTMTFTLAFDTDEQHRNEMLQNLEVDFYEERTYKILVVEDNKINQIVTKKILDVRHFESTIANDGYEAVEILEKETFDVILMDINMPKIDGFETTKLIRDKGIETPIIALTAFDRGDILEKAMQYKMNEVVVKPFEPNQLYKKIIALSKSKTEDVKEST</sequence>
<feature type="domain" description="Histidine kinase" evidence="10">
    <location>
        <begin position="359"/>
        <end position="579"/>
    </location>
</feature>
<keyword evidence="13" id="KW-1185">Reference proteome</keyword>
<organism evidence="12 13">
    <name type="scientific">Flavobacterium suncheonense GH29-5 = DSM 17707</name>
    <dbReference type="NCBI Taxonomy" id="1121899"/>
    <lineage>
        <taxon>Bacteria</taxon>
        <taxon>Pseudomonadati</taxon>
        <taxon>Bacteroidota</taxon>
        <taxon>Flavobacteriia</taxon>
        <taxon>Flavobacteriales</taxon>
        <taxon>Flavobacteriaceae</taxon>
        <taxon>Flavobacterium</taxon>
    </lineage>
</organism>
<dbReference type="InterPro" id="IPR011990">
    <property type="entry name" value="TPR-like_helical_dom_sf"/>
</dbReference>
<gene>
    <name evidence="12" type="ORF">Q764_04625</name>
</gene>
<name>A0A0A2MC92_9FLAO</name>
<dbReference type="InterPro" id="IPR011006">
    <property type="entry name" value="CheY-like_superfamily"/>
</dbReference>
<evidence type="ECO:0000256" key="7">
    <source>
        <dbReference type="PROSITE-ProRule" id="PRU00339"/>
    </source>
</evidence>
<keyword evidence="7" id="KW-0802">TPR repeat</keyword>
<feature type="transmembrane region" description="Helical" evidence="9">
    <location>
        <begin position="299"/>
        <end position="319"/>
    </location>
</feature>
<dbReference type="InterPro" id="IPR003661">
    <property type="entry name" value="HisK_dim/P_dom"/>
</dbReference>
<feature type="coiled-coil region" evidence="8">
    <location>
        <begin position="266"/>
        <end position="293"/>
    </location>
</feature>
<dbReference type="eggNOG" id="COG2205">
    <property type="taxonomic scope" value="Bacteria"/>
</dbReference>
<evidence type="ECO:0000256" key="1">
    <source>
        <dbReference type="ARBA" id="ARBA00000085"/>
    </source>
</evidence>
<dbReference type="CDD" id="cd00082">
    <property type="entry name" value="HisKA"/>
    <property type="match status" value="1"/>
</dbReference>
<dbReference type="STRING" id="1121899.GCA_000430025_01453"/>
<evidence type="ECO:0000256" key="8">
    <source>
        <dbReference type="SAM" id="Coils"/>
    </source>
</evidence>
<dbReference type="Gene3D" id="3.30.565.10">
    <property type="entry name" value="Histidine kinase-like ATPase, C-terminal domain"/>
    <property type="match status" value="1"/>
</dbReference>
<feature type="modified residue" description="4-aspartylphosphate" evidence="6">
    <location>
        <position position="651"/>
    </location>
</feature>
<dbReference type="PANTHER" id="PTHR43047">
    <property type="entry name" value="TWO-COMPONENT HISTIDINE PROTEIN KINASE"/>
    <property type="match status" value="1"/>
</dbReference>
<evidence type="ECO:0000256" key="3">
    <source>
        <dbReference type="ARBA" id="ARBA00022553"/>
    </source>
</evidence>
<dbReference type="SUPFAM" id="SSF55874">
    <property type="entry name" value="ATPase domain of HSP90 chaperone/DNA topoisomerase II/histidine kinase"/>
    <property type="match status" value="1"/>
</dbReference>
<dbReference type="InterPro" id="IPR036097">
    <property type="entry name" value="HisK_dim/P_sf"/>
</dbReference>
<dbReference type="SUPFAM" id="SSF52172">
    <property type="entry name" value="CheY-like"/>
    <property type="match status" value="1"/>
</dbReference>
<dbReference type="Gene3D" id="1.25.40.10">
    <property type="entry name" value="Tetratricopeptide repeat domain"/>
    <property type="match status" value="2"/>
</dbReference>
<reference evidence="12 13" key="1">
    <citation type="submission" date="2013-09" db="EMBL/GenBank/DDBJ databases">
        <authorList>
            <person name="Zeng Z."/>
            <person name="Chen C."/>
        </authorList>
    </citation>
    <scope>NUCLEOTIDE SEQUENCE [LARGE SCALE GENOMIC DNA]</scope>
    <source>
        <strain evidence="12 13">GH29-5</strain>
    </source>
</reference>
<dbReference type="InterPro" id="IPR003594">
    <property type="entry name" value="HATPase_dom"/>
</dbReference>
<evidence type="ECO:0000256" key="2">
    <source>
        <dbReference type="ARBA" id="ARBA00012438"/>
    </source>
</evidence>
<dbReference type="PROSITE" id="PS50109">
    <property type="entry name" value="HIS_KIN"/>
    <property type="match status" value="1"/>
</dbReference>
<dbReference type="Pfam" id="PF00512">
    <property type="entry name" value="HisKA"/>
    <property type="match status" value="1"/>
</dbReference>
<proteinExistence type="predicted"/>
<dbReference type="GO" id="GO:0000155">
    <property type="term" value="F:phosphorelay sensor kinase activity"/>
    <property type="evidence" value="ECO:0007669"/>
    <property type="project" value="InterPro"/>
</dbReference>
<accession>A0A0A2MC92</accession>
<dbReference type="InterPro" id="IPR001789">
    <property type="entry name" value="Sig_transdc_resp-reg_receiver"/>
</dbReference>
<keyword evidence="9" id="KW-0812">Transmembrane</keyword>
<dbReference type="InterPro" id="IPR019734">
    <property type="entry name" value="TPR_rpt"/>
</dbReference>
<evidence type="ECO:0000259" key="10">
    <source>
        <dbReference type="PROSITE" id="PS50109"/>
    </source>
</evidence>
<dbReference type="SMART" id="SM00448">
    <property type="entry name" value="REC"/>
    <property type="match status" value="1"/>
</dbReference>
<dbReference type="SMART" id="SM00387">
    <property type="entry name" value="HATPase_c"/>
    <property type="match status" value="1"/>
</dbReference>
<evidence type="ECO:0000256" key="4">
    <source>
        <dbReference type="ARBA" id="ARBA00022679"/>
    </source>
</evidence>
<keyword evidence="3 6" id="KW-0597">Phosphoprotein</keyword>
<dbReference type="FunFam" id="3.30.565.10:FF:000010">
    <property type="entry name" value="Sensor histidine kinase RcsC"/>
    <property type="match status" value="1"/>
</dbReference>
<evidence type="ECO:0000259" key="11">
    <source>
        <dbReference type="PROSITE" id="PS50110"/>
    </source>
</evidence>
<dbReference type="SMART" id="SM00388">
    <property type="entry name" value="HisKA"/>
    <property type="match status" value="1"/>
</dbReference>
<protein>
    <recommendedName>
        <fullName evidence="2">histidine kinase</fullName>
        <ecNumber evidence="2">2.7.13.3</ecNumber>
    </recommendedName>
</protein>
<evidence type="ECO:0000313" key="13">
    <source>
        <dbReference type="Proteomes" id="UP000030121"/>
    </source>
</evidence>
<dbReference type="PANTHER" id="PTHR43047:SF64">
    <property type="entry name" value="HISTIDINE KINASE CONTAINING CHEY-HOMOLOGOUS RECEIVER DOMAIN AND PAS DOMAIN-RELATED"/>
    <property type="match status" value="1"/>
</dbReference>
<dbReference type="SMART" id="SM00028">
    <property type="entry name" value="TPR"/>
    <property type="match status" value="3"/>
</dbReference>
<dbReference type="CDD" id="cd16922">
    <property type="entry name" value="HATPase_EvgS-ArcB-TorS-like"/>
    <property type="match status" value="1"/>
</dbReference>
<evidence type="ECO:0000256" key="6">
    <source>
        <dbReference type="PROSITE-ProRule" id="PRU00169"/>
    </source>
</evidence>
<dbReference type="eggNOG" id="COG0457">
    <property type="taxonomic scope" value="Bacteria"/>
</dbReference>
<evidence type="ECO:0000256" key="9">
    <source>
        <dbReference type="SAM" id="Phobius"/>
    </source>
</evidence>
<dbReference type="InterPro" id="IPR036890">
    <property type="entry name" value="HATPase_C_sf"/>
</dbReference>
<dbReference type="Gene3D" id="3.40.50.2300">
    <property type="match status" value="1"/>
</dbReference>
<dbReference type="Pfam" id="PF02518">
    <property type="entry name" value="HATPase_c"/>
    <property type="match status" value="1"/>
</dbReference>
<keyword evidence="9" id="KW-1133">Transmembrane helix</keyword>
<feature type="repeat" description="TPR" evidence="7">
    <location>
        <begin position="179"/>
        <end position="212"/>
    </location>
</feature>
<keyword evidence="5" id="KW-0418">Kinase</keyword>
<dbReference type="EMBL" id="JRLW01000004">
    <property type="protein sequence ID" value="KGO89899.1"/>
    <property type="molecule type" value="Genomic_DNA"/>
</dbReference>
<dbReference type="InterPro" id="IPR005467">
    <property type="entry name" value="His_kinase_dom"/>
</dbReference>
<dbReference type="InterPro" id="IPR004358">
    <property type="entry name" value="Sig_transdc_His_kin-like_C"/>
</dbReference>
<dbReference type="Proteomes" id="UP000030121">
    <property type="component" value="Unassembled WGS sequence"/>
</dbReference>
<comment type="caution">
    <text evidence="12">The sequence shown here is derived from an EMBL/GenBank/DDBJ whole genome shotgun (WGS) entry which is preliminary data.</text>
</comment>
<evidence type="ECO:0000256" key="5">
    <source>
        <dbReference type="ARBA" id="ARBA00022777"/>
    </source>
</evidence>
<dbReference type="Gene3D" id="1.10.287.130">
    <property type="match status" value="1"/>
</dbReference>
<keyword evidence="8" id="KW-0175">Coiled coil</keyword>
<dbReference type="SUPFAM" id="SSF47384">
    <property type="entry name" value="Homodimeric domain of signal transducing histidine kinase"/>
    <property type="match status" value="1"/>
</dbReference>
<feature type="domain" description="Response regulatory" evidence="11">
    <location>
        <begin position="602"/>
        <end position="716"/>
    </location>
</feature>
<dbReference type="PROSITE" id="PS50110">
    <property type="entry name" value="RESPONSE_REGULATORY"/>
    <property type="match status" value="1"/>
</dbReference>
<dbReference type="PROSITE" id="PS50005">
    <property type="entry name" value="TPR"/>
    <property type="match status" value="1"/>
</dbReference>